<keyword evidence="3" id="KW-0124">Carnitine biosynthesis</keyword>
<dbReference type="InterPro" id="IPR042098">
    <property type="entry name" value="TauD-like_sf"/>
</dbReference>
<name>A0A1Z5KIW1_FISSO</name>
<dbReference type="EMBL" id="BDSP01000235">
    <property type="protein sequence ID" value="GAX25981.1"/>
    <property type="molecule type" value="Genomic_DNA"/>
</dbReference>
<keyword evidence="6" id="KW-0223">Dioxygenase</keyword>
<evidence type="ECO:0000313" key="6">
    <source>
        <dbReference type="EMBL" id="GAX25981.1"/>
    </source>
</evidence>
<dbReference type="GO" id="GO:0045329">
    <property type="term" value="P:carnitine biosynthetic process"/>
    <property type="evidence" value="ECO:0007669"/>
    <property type="project" value="UniProtKB-KW"/>
</dbReference>
<dbReference type="InterPro" id="IPR003819">
    <property type="entry name" value="TauD/TfdA-like"/>
</dbReference>
<accession>A0A1Z5KIW1</accession>
<proteinExistence type="predicted"/>
<keyword evidence="4 6" id="KW-0560">Oxidoreductase</keyword>
<dbReference type="AlphaFoldDB" id="A0A1Z5KIW1"/>
<evidence type="ECO:0000256" key="2">
    <source>
        <dbReference type="ARBA" id="ARBA00005022"/>
    </source>
</evidence>
<keyword evidence="7" id="KW-1185">Reference proteome</keyword>
<dbReference type="EC" id="1.14.11.8" evidence="6"/>
<dbReference type="GO" id="GO:0005739">
    <property type="term" value="C:mitochondrion"/>
    <property type="evidence" value="ECO:0007669"/>
    <property type="project" value="TreeGrafter"/>
</dbReference>
<dbReference type="Gene3D" id="3.60.130.10">
    <property type="entry name" value="Clavaminate synthase-like"/>
    <property type="match status" value="1"/>
</dbReference>
<evidence type="ECO:0000256" key="4">
    <source>
        <dbReference type="ARBA" id="ARBA00023002"/>
    </source>
</evidence>
<evidence type="ECO:0000256" key="1">
    <source>
        <dbReference type="ARBA" id="ARBA00001961"/>
    </source>
</evidence>
<organism evidence="6 7">
    <name type="scientific">Fistulifera solaris</name>
    <name type="common">Oleaginous diatom</name>
    <dbReference type="NCBI Taxonomy" id="1519565"/>
    <lineage>
        <taxon>Eukaryota</taxon>
        <taxon>Sar</taxon>
        <taxon>Stramenopiles</taxon>
        <taxon>Ochrophyta</taxon>
        <taxon>Bacillariophyta</taxon>
        <taxon>Bacillariophyceae</taxon>
        <taxon>Bacillariophycidae</taxon>
        <taxon>Naviculales</taxon>
        <taxon>Naviculaceae</taxon>
        <taxon>Fistulifera</taxon>
    </lineage>
</organism>
<comment type="cofactor">
    <cofactor evidence="1">
        <name>L-ascorbate</name>
        <dbReference type="ChEBI" id="CHEBI:38290"/>
    </cofactor>
</comment>
<protein>
    <submittedName>
        <fullName evidence="6">Trimethyllysine dioxygenase</fullName>
        <ecNumber evidence="6">1.14.11.8</ecNumber>
    </submittedName>
</protein>
<dbReference type="PANTHER" id="PTHR10696">
    <property type="entry name" value="GAMMA-BUTYROBETAINE HYDROXYLASE-RELATED"/>
    <property type="match status" value="1"/>
</dbReference>
<feature type="domain" description="TauD/TfdA-like" evidence="5">
    <location>
        <begin position="140"/>
        <end position="415"/>
    </location>
</feature>
<reference evidence="6 7" key="1">
    <citation type="journal article" date="2015" name="Plant Cell">
        <title>Oil accumulation by the oleaginous diatom Fistulifera solaris as revealed by the genome and transcriptome.</title>
        <authorList>
            <person name="Tanaka T."/>
            <person name="Maeda Y."/>
            <person name="Veluchamy A."/>
            <person name="Tanaka M."/>
            <person name="Abida H."/>
            <person name="Marechal E."/>
            <person name="Bowler C."/>
            <person name="Muto M."/>
            <person name="Sunaga Y."/>
            <person name="Tanaka M."/>
            <person name="Yoshino T."/>
            <person name="Taniguchi T."/>
            <person name="Fukuda Y."/>
            <person name="Nemoto M."/>
            <person name="Matsumoto M."/>
            <person name="Wong P.S."/>
            <person name="Aburatani S."/>
            <person name="Fujibuchi W."/>
        </authorList>
    </citation>
    <scope>NUCLEOTIDE SEQUENCE [LARGE SCALE GENOMIC DNA]</scope>
    <source>
        <strain evidence="6 7">JPCC DA0580</strain>
    </source>
</reference>
<dbReference type="InParanoid" id="A0A1Z5KIW1"/>
<dbReference type="InterPro" id="IPR050411">
    <property type="entry name" value="AlphaKG_dependent_hydroxylases"/>
</dbReference>
<dbReference type="GO" id="GO:0050353">
    <property type="term" value="F:trimethyllysine dioxygenase activity"/>
    <property type="evidence" value="ECO:0007669"/>
    <property type="project" value="UniProtKB-EC"/>
</dbReference>
<evidence type="ECO:0000256" key="3">
    <source>
        <dbReference type="ARBA" id="ARBA00022873"/>
    </source>
</evidence>
<comment type="pathway">
    <text evidence="2">Amine and polyamine biosynthesis; carnitine biosynthesis.</text>
</comment>
<dbReference type="PANTHER" id="PTHR10696:SF51">
    <property type="entry name" value="TRIMETHYLLYSINE DIOXYGENASE, MITOCHONDRIAL"/>
    <property type="match status" value="1"/>
</dbReference>
<sequence length="432" mass="48186">MRAMICSNVMLRVAQKNSCRWLSSSSAAAIEDLPLQFLRASDPANFDKDTFQRKDVVFDKSSGKPLITSTLKTPFMREYSLHGESYKVVWDDGVVSEYQRSWVKKQLDLWGKSDIQRVMWNDLTEDRVRTSKDLSMGFEEVLTSNGQAKALKALYQYGILLVTNTPIDDRCSGSVATVASALGGGAKKDDTSVLNNYLKGQNYDRLEGVVDGPLRTLYGTVWSTSTSDQSAGASTADSAYGNESLPLHTDMTYIRDPPGLQIFTMVRPATTGGESLFGDGFAAAEKLRSVDPTSFRVLSELPRRYRCVDRVSGWHLEASGPVIALNYGRVVGIRHNDLDRLPDLPPEGVEDVDEFYKTVNRAHQAWDKILASDDIRLILRLQAGETAIVANQRCFHGRLGFSLDGYSSRVIKGCYVSQDEFESRLRWEGYHV</sequence>
<comment type="caution">
    <text evidence="6">The sequence shown here is derived from an EMBL/GenBank/DDBJ whole genome shotgun (WGS) entry which is preliminary data.</text>
</comment>
<evidence type="ECO:0000259" key="5">
    <source>
        <dbReference type="Pfam" id="PF02668"/>
    </source>
</evidence>
<evidence type="ECO:0000313" key="7">
    <source>
        <dbReference type="Proteomes" id="UP000198406"/>
    </source>
</evidence>
<dbReference type="Proteomes" id="UP000198406">
    <property type="component" value="Unassembled WGS sequence"/>
</dbReference>
<dbReference type="Pfam" id="PF02668">
    <property type="entry name" value="TauD"/>
    <property type="match status" value="1"/>
</dbReference>
<dbReference type="SUPFAM" id="SSF51197">
    <property type="entry name" value="Clavaminate synthase-like"/>
    <property type="match status" value="1"/>
</dbReference>
<gene>
    <name evidence="6" type="ORF">FisN_4Hh535</name>
</gene>
<dbReference type="OrthoDB" id="408743at2759"/>